<dbReference type="EMBL" id="CM007386">
    <property type="protein sequence ID" value="ONK67361.1"/>
    <property type="molecule type" value="Genomic_DNA"/>
</dbReference>
<comment type="subcellular location">
    <subcellularLocation>
        <location evidence="1 8">Cell membrane</location>
        <topology evidence="1 8">Multi-pass membrane protein</topology>
    </subcellularLocation>
</comment>
<evidence type="ECO:0000256" key="5">
    <source>
        <dbReference type="ARBA" id="ARBA00022692"/>
    </source>
</evidence>
<accession>A0A5P1ES11</accession>
<protein>
    <recommendedName>
        <fullName evidence="8">CASP-like protein</fullName>
    </recommendedName>
</protein>
<keyword evidence="4 8" id="KW-1003">Cell membrane</keyword>
<evidence type="ECO:0000313" key="10">
    <source>
        <dbReference type="EMBL" id="ONK67361.1"/>
    </source>
</evidence>
<dbReference type="OrthoDB" id="610574at2759"/>
<dbReference type="Proteomes" id="UP000243459">
    <property type="component" value="Chromosome 6"/>
</dbReference>
<name>A0A5P1ES11_ASPOF</name>
<gene>
    <name evidence="10" type="ORF">A4U43_C06F19380</name>
</gene>
<dbReference type="AlphaFoldDB" id="A0A5P1ES11"/>
<dbReference type="NCBIfam" id="TIGR01569">
    <property type="entry name" value="A_tha_TIGR01569"/>
    <property type="match status" value="1"/>
</dbReference>
<evidence type="ECO:0000256" key="4">
    <source>
        <dbReference type="ARBA" id="ARBA00022475"/>
    </source>
</evidence>
<comment type="similarity">
    <text evidence="2 8">Belongs to the Casparian strip membrane proteins (CASP) family.</text>
</comment>
<comment type="subunit">
    <text evidence="3 8">Homodimer and heterodimers.</text>
</comment>
<organism evidence="10 11">
    <name type="scientific">Asparagus officinalis</name>
    <name type="common">Garden asparagus</name>
    <dbReference type="NCBI Taxonomy" id="4686"/>
    <lineage>
        <taxon>Eukaryota</taxon>
        <taxon>Viridiplantae</taxon>
        <taxon>Streptophyta</taxon>
        <taxon>Embryophyta</taxon>
        <taxon>Tracheophyta</taxon>
        <taxon>Spermatophyta</taxon>
        <taxon>Magnoliopsida</taxon>
        <taxon>Liliopsida</taxon>
        <taxon>Asparagales</taxon>
        <taxon>Asparagaceae</taxon>
        <taxon>Asparagoideae</taxon>
        <taxon>Asparagus</taxon>
    </lineage>
</organism>
<keyword evidence="11" id="KW-1185">Reference proteome</keyword>
<dbReference type="InterPro" id="IPR044173">
    <property type="entry name" value="CASPL"/>
</dbReference>
<dbReference type="PANTHER" id="PTHR36488:SF8">
    <property type="entry name" value="CASP-LIKE PROTEIN 1U1"/>
    <property type="match status" value="1"/>
</dbReference>
<evidence type="ECO:0000256" key="3">
    <source>
        <dbReference type="ARBA" id="ARBA00011489"/>
    </source>
</evidence>
<feature type="transmembrane region" description="Helical" evidence="8">
    <location>
        <begin position="175"/>
        <end position="196"/>
    </location>
</feature>
<feature type="transmembrane region" description="Helical" evidence="8">
    <location>
        <begin position="38"/>
        <end position="60"/>
    </location>
</feature>
<dbReference type="InterPro" id="IPR006702">
    <property type="entry name" value="CASP_dom"/>
</dbReference>
<dbReference type="GO" id="GO:0005886">
    <property type="term" value="C:plasma membrane"/>
    <property type="evidence" value="ECO:0007669"/>
    <property type="project" value="UniProtKB-SubCell"/>
</dbReference>
<keyword evidence="5 8" id="KW-0812">Transmembrane</keyword>
<feature type="transmembrane region" description="Helical" evidence="8">
    <location>
        <begin position="127"/>
        <end position="147"/>
    </location>
</feature>
<dbReference type="InterPro" id="IPR006459">
    <property type="entry name" value="CASP/CASPL"/>
</dbReference>
<feature type="domain" description="Casparian strip membrane protein" evidence="9">
    <location>
        <begin position="37"/>
        <end position="184"/>
    </location>
</feature>
<dbReference type="OMA" id="HNLVMIA"/>
<dbReference type="Pfam" id="PF04535">
    <property type="entry name" value="CASP_dom"/>
    <property type="match status" value="1"/>
</dbReference>
<dbReference type="PANTHER" id="PTHR36488">
    <property type="entry name" value="CASP-LIKE PROTEIN 1U1"/>
    <property type="match status" value="1"/>
</dbReference>
<evidence type="ECO:0000313" key="11">
    <source>
        <dbReference type="Proteomes" id="UP000243459"/>
    </source>
</evidence>
<sequence>MATIDDASVNGKKSDGVWRFMMLPKANRSSMRAMVARLAPTFVRIGAMLATVAAALVMGLNKQTKTTAVAIVGTTPLYQTLVAKFNQTPAFMYFVIANAIASVYNLLVLSLGFLLCKCKRYEVTIHLADMVMMALVATGAAAATSIAELGKNGDLHARWSPICDKFHDYCHRGGLALVLAFAGAGLLFILNAHSIISLHKSAYSHL</sequence>
<reference evidence="11" key="1">
    <citation type="journal article" date="2017" name="Nat. Commun.">
        <title>The asparagus genome sheds light on the origin and evolution of a young Y chromosome.</title>
        <authorList>
            <person name="Harkess A."/>
            <person name="Zhou J."/>
            <person name="Xu C."/>
            <person name="Bowers J.E."/>
            <person name="Van der Hulst R."/>
            <person name="Ayyampalayam S."/>
            <person name="Mercati F."/>
            <person name="Riccardi P."/>
            <person name="McKain M.R."/>
            <person name="Kakrana A."/>
            <person name="Tang H."/>
            <person name="Ray J."/>
            <person name="Groenendijk J."/>
            <person name="Arikit S."/>
            <person name="Mathioni S.M."/>
            <person name="Nakano M."/>
            <person name="Shan H."/>
            <person name="Telgmann-Rauber A."/>
            <person name="Kanno A."/>
            <person name="Yue Z."/>
            <person name="Chen H."/>
            <person name="Li W."/>
            <person name="Chen Y."/>
            <person name="Xu X."/>
            <person name="Zhang Y."/>
            <person name="Luo S."/>
            <person name="Chen H."/>
            <person name="Gao J."/>
            <person name="Mao Z."/>
            <person name="Pires J.C."/>
            <person name="Luo M."/>
            <person name="Kudrna D."/>
            <person name="Wing R.A."/>
            <person name="Meyers B.C."/>
            <person name="Yi K."/>
            <person name="Kong H."/>
            <person name="Lavrijsen P."/>
            <person name="Sunseri F."/>
            <person name="Falavigna A."/>
            <person name="Ye Y."/>
            <person name="Leebens-Mack J.H."/>
            <person name="Chen G."/>
        </authorList>
    </citation>
    <scope>NUCLEOTIDE SEQUENCE [LARGE SCALE GENOMIC DNA]</scope>
    <source>
        <strain evidence="11">cv. DH0086</strain>
    </source>
</reference>
<dbReference type="Gramene" id="ONK67361">
    <property type="protein sequence ID" value="ONK67361"/>
    <property type="gene ID" value="A4U43_C06F19380"/>
</dbReference>
<keyword evidence="7 8" id="KW-0472">Membrane</keyword>
<evidence type="ECO:0000256" key="7">
    <source>
        <dbReference type="ARBA" id="ARBA00023136"/>
    </source>
</evidence>
<evidence type="ECO:0000256" key="6">
    <source>
        <dbReference type="ARBA" id="ARBA00022989"/>
    </source>
</evidence>
<proteinExistence type="inferred from homology"/>
<evidence type="ECO:0000256" key="1">
    <source>
        <dbReference type="ARBA" id="ARBA00004651"/>
    </source>
</evidence>
<feature type="transmembrane region" description="Helical" evidence="8">
    <location>
        <begin position="90"/>
        <end position="115"/>
    </location>
</feature>
<evidence type="ECO:0000256" key="2">
    <source>
        <dbReference type="ARBA" id="ARBA00007651"/>
    </source>
</evidence>
<evidence type="ECO:0000256" key="8">
    <source>
        <dbReference type="RuleBase" id="RU361233"/>
    </source>
</evidence>
<evidence type="ECO:0000259" key="9">
    <source>
        <dbReference type="Pfam" id="PF04535"/>
    </source>
</evidence>
<keyword evidence="6 8" id="KW-1133">Transmembrane helix</keyword>